<feature type="region of interest" description="Disordered" evidence="7">
    <location>
        <begin position="493"/>
        <end position="657"/>
    </location>
</feature>
<dbReference type="GO" id="GO:0005816">
    <property type="term" value="C:spindle pole body"/>
    <property type="evidence" value="ECO:0007669"/>
    <property type="project" value="TreeGrafter"/>
</dbReference>
<dbReference type="SUPFAM" id="SSF82615">
    <property type="entry name" value="Polo-box domain"/>
    <property type="match status" value="2"/>
</dbReference>
<dbReference type="InterPro" id="IPR033695">
    <property type="entry name" value="POLO_box_2"/>
</dbReference>
<feature type="region of interest" description="Disordered" evidence="7">
    <location>
        <begin position="1"/>
        <end position="148"/>
    </location>
</feature>
<feature type="domain" description="POLO box" evidence="9">
    <location>
        <begin position="701"/>
        <end position="783"/>
    </location>
</feature>
<evidence type="ECO:0000259" key="9">
    <source>
        <dbReference type="PROSITE" id="PS50078"/>
    </source>
</evidence>
<keyword evidence="4" id="KW-0547">Nucleotide-binding</keyword>
<feature type="compositionally biased region" description="Low complexity" evidence="7">
    <location>
        <begin position="1"/>
        <end position="16"/>
    </location>
</feature>
<keyword evidence="2" id="KW-0808">Transferase</keyword>
<keyword evidence="6" id="KW-0067">ATP-binding</keyword>
<dbReference type="InterPro" id="IPR011009">
    <property type="entry name" value="Kinase-like_dom_sf"/>
</dbReference>
<dbReference type="FunFam" id="3.30.200.20:FF:000042">
    <property type="entry name" value="Aurora kinase A"/>
    <property type="match status" value="1"/>
</dbReference>
<keyword evidence="1" id="KW-0723">Serine/threonine-protein kinase</keyword>
<dbReference type="PROSITE" id="PS50078">
    <property type="entry name" value="POLO_BOX"/>
    <property type="match status" value="1"/>
</dbReference>
<dbReference type="GO" id="GO:0005524">
    <property type="term" value="F:ATP binding"/>
    <property type="evidence" value="ECO:0007669"/>
    <property type="project" value="UniProtKB-KW"/>
</dbReference>
<dbReference type="GO" id="GO:0007052">
    <property type="term" value="P:mitotic spindle organization"/>
    <property type="evidence" value="ECO:0007669"/>
    <property type="project" value="TreeGrafter"/>
</dbReference>
<feature type="compositionally biased region" description="Low complexity" evidence="7">
    <location>
        <begin position="558"/>
        <end position="580"/>
    </location>
</feature>
<dbReference type="GO" id="GO:0000922">
    <property type="term" value="C:spindle pole"/>
    <property type="evidence" value="ECO:0007669"/>
    <property type="project" value="TreeGrafter"/>
</dbReference>
<organism evidence="10">
    <name type="scientific">Rhodotorula toruloides</name>
    <name type="common">Yeast</name>
    <name type="synonym">Rhodosporidium toruloides</name>
    <dbReference type="NCBI Taxonomy" id="5286"/>
    <lineage>
        <taxon>Eukaryota</taxon>
        <taxon>Fungi</taxon>
        <taxon>Dikarya</taxon>
        <taxon>Basidiomycota</taxon>
        <taxon>Pucciniomycotina</taxon>
        <taxon>Microbotryomycetes</taxon>
        <taxon>Sporidiobolales</taxon>
        <taxon>Sporidiobolaceae</taxon>
        <taxon>Rhodotorula</taxon>
    </lineage>
</organism>
<evidence type="ECO:0000256" key="7">
    <source>
        <dbReference type="SAM" id="MobiDB-lite"/>
    </source>
</evidence>
<evidence type="ECO:0000256" key="4">
    <source>
        <dbReference type="ARBA" id="ARBA00022741"/>
    </source>
</evidence>
<dbReference type="GO" id="GO:0004674">
    <property type="term" value="F:protein serine/threonine kinase activity"/>
    <property type="evidence" value="ECO:0007669"/>
    <property type="project" value="UniProtKB-KW"/>
</dbReference>
<evidence type="ECO:0000256" key="3">
    <source>
        <dbReference type="ARBA" id="ARBA00022737"/>
    </source>
</evidence>
<name>A0A061BFL3_RHOTO</name>
<feature type="compositionally biased region" description="Low complexity" evidence="7">
    <location>
        <begin position="501"/>
        <end position="511"/>
    </location>
</feature>
<feature type="compositionally biased region" description="Basic and acidic residues" evidence="7">
    <location>
        <begin position="97"/>
        <end position="112"/>
    </location>
</feature>
<dbReference type="CDD" id="cd13118">
    <property type="entry name" value="POLO_box_1"/>
    <property type="match status" value="1"/>
</dbReference>
<dbReference type="GO" id="GO:0005737">
    <property type="term" value="C:cytoplasm"/>
    <property type="evidence" value="ECO:0007669"/>
    <property type="project" value="TreeGrafter"/>
</dbReference>
<dbReference type="CDD" id="cd14099">
    <property type="entry name" value="STKc_PLK"/>
    <property type="match status" value="1"/>
</dbReference>
<keyword evidence="3" id="KW-0677">Repeat</keyword>
<evidence type="ECO:0000256" key="1">
    <source>
        <dbReference type="ARBA" id="ARBA00022527"/>
    </source>
</evidence>
<dbReference type="InterPro" id="IPR000959">
    <property type="entry name" value="POLO_box_dom"/>
</dbReference>
<dbReference type="InterPro" id="IPR008271">
    <property type="entry name" value="Ser/Thr_kinase_AS"/>
</dbReference>
<accession>A0A061BFL3</accession>
<dbReference type="SMART" id="SM00220">
    <property type="entry name" value="S_TKc"/>
    <property type="match status" value="1"/>
</dbReference>
<dbReference type="InterPro" id="IPR036947">
    <property type="entry name" value="POLO_box_dom_sf"/>
</dbReference>
<dbReference type="GO" id="GO:0000776">
    <property type="term" value="C:kinetochore"/>
    <property type="evidence" value="ECO:0007669"/>
    <property type="project" value="TreeGrafter"/>
</dbReference>
<feature type="compositionally biased region" description="Pro residues" evidence="7">
    <location>
        <begin position="634"/>
        <end position="644"/>
    </location>
</feature>
<evidence type="ECO:0000256" key="6">
    <source>
        <dbReference type="ARBA" id="ARBA00022840"/>
    </source>
</evidence>
<dbReference type="PANTHER" id="PTHR24345">
    <property type="entry name" value="SERINE/THREONINE-PROTEIN KINASE PLK"/>
    <property type="match status" value="1"/>
</dbReference>
<sequence length="924" mass="103360">MLALQPQQPAQPPRRAIPLSRSSSSLRKTAPAPTSTRQPFSSIQPGQPARDTDTLSALPAKVSRGQREEAPVRTRPSSTIAPQPPLAPSSRTVQSRQRVESKQEVRTEREAQQPEPQEDDKGKEQAAAKSSRNKLTDQWDEPPTQIRRGAVHLERGRLLGEGGFARVYLCVELDGKSYKAMKVVHKQQLKSTKTKSKLFAEIKIHQAMQHPNVVGFECCFEDEHNVYMQLELCARGSLLDLLRIRKRFSEPESRFYLTQLVGAVDYLHSNSVIHRDLKLGNLMVDGNMNLKVGDFGLAALVKFPGERKKTICGTPNYIAPEILFESKGTGHSFEVDIWSIGVILYTLLIGKPPFQTKDVKNIYRKIRDNAYTFPSDHLLSAESTSLISSILQPDPLSRPSLPSILSSSWFITGPFPSRISSRALDPERANEMCEEWRYMTKRQSWDNFRRCKRKSGIVEVEEGGEVEGAARKGEAAQVVEAVSQALPTVAEAVEEEDEQEPMQQEEVVQPPKKAIRMVRPSEEREAKGRVEKEVRAATAPDSPISELLRSARKPLMVSPSSRAIPSSSSSSALRRTATTSVDSLQQRLAAASVSDPPTAAARTSASEARRADPTTAQPSRHRRAGAQSSVDVPPAHPPAAPAPPAKSATTTTHPSRSLYDSTWRSFDTFLSCTSLADVSAVCASFVDALPDEEELRAPKVFVSSWVDYTHRCGTAYSLTDGSAGVYFNDSTTMVLSPDKEHFDYIANRHANVYTRRHYALSTVPEDLDRKAYLLRYFEDYMAKTLRRNVEWQFQDVERRKNMDFLVKYYRMKNAILFKLSNDVLQFNFFDHFKLIITSSGLVISVITPTFTLETYTLPQLFRAAAQLGHYSHPTRRPNPSSDRGRKLADLEVLIEKIAYCKDVLRTLVNRRTGKEAEGEGGNKE</sequence>
<gene>
    <name evidence="10" type="ORF">RHTO0S_16e02014g</name>
</gene>
<evidence type="ECO:0000259" key="8">
    <source>
        <dbReference type="PROSITE" id="PS50011"/>
    </source>
</evidence>
<dbReference type="GO" id="GO:0005634">
    <property type="term" value="C:nucleus"/>
    <property type="evidence" value="ECO:0007669"/>
    <property type="project" value="TreeGrafter"/>
</dbReference>
<dbReference type="PROSITE" id="PS00108">
    <property type="entry name" value="PROTEIN_KINASE_ST"/>
    <property type="match status" value="1"/>
</dbReference>
<dbReference type="CDD" id="cd13117">
    <property type="entry name" value="POLO_box_2"/>
    <property type="match status" value="1"/>
</dbReference>
<dbReference type="InterPro" id="IPR033701">
    <property type="entry name" value="POLO_box_1"/>
</dbReference>
<dbReference type="PROSITE" id="PS50011">
    <property type="entry name" value="PROTEIN_KINASE_DOM"/>
    <property type="match status" value="1"/>
</dbReference>
<dbReference type="Pfam" id="PF00659">
    <property type="entry name" value="POLO_box"/>
    <property type="match status" value="2"/>
</dbReference>
<feature type="compositionally biased region" description="Low complexity" evidence="7">
    <location>
        <begin position="645"/>
        <end position="655"/>
    </location>
</feature>
<dbReference type="SUPFAM" id="SSF56112">
    <property type="entry name" value="Protein kinase-like (PK-like)"/>
    <property type="match status" value="1"/>
</dbReference>
<reference evidence="10" key="1">
    <citation type="journal article" date="2014" name="Genome Announc.">
        <title>Draft genome sequence of Rhodosporidium toruloides CECT1137, an oleaginous yeast of biotechnological interest.</title>
        <authorList>
            <person name="Morin N."/>
            <person name="Calcas X."/>
            <person name="Devillers H."/>
            <person name="Durrens P."/>
            <person name="Sherman D.J."/>
            <person name="Nicaud J.-M."/>
            <person name="Neuveglise C."/>
        </authorList>
    </citation>
    <scope>NUCLEOTIDE SEQUENCE</scope>
    <source>
        <strain evidence="10">CECT1137</strain>
    </source>
</reference>
<feature type="compositionally biased region" description="Polar residues" evidence="7">
    <location>
        <begin position="20"/>
        <end position="45"/>
    </location>
</feature>
<feature type="domain" description="Protein kinase" evidence="8">
    <location>
        <begin position="153"/>
        <end position="410"/>
    </location>
</feature>
<keyword evidence="5" id="KW-0418">Kinase</keyword>
<protein>
    <submittedName>
        <fullName evidence="10">RHTO0S16e02014g1_1</fullName>
    </submittedName>
</protein>
<dbReference type="Gene3D" id="1.10.510.10">
    <property type="entry name" value="Transferase(Phosphotransferase) domain 1"/>
    <property type="match status" value="1"/>
</dbReference>
<dbReference type="EMBL" id="LK052951">
    <property type="protein sequence ID" value="CDR48135.1"/>
    <property type="molecule type" value="Genomic_DNA"/>
</dbReference>
<evidence type="ECO:0000256" key="2">
    <source>
        <dbReference type="ARBA" id="ARBA00022679"/>
    </source>
</evidence>
<evidence type="ECO:0000313" key="10">
    <source>
        <dbReference type="EMBL" id="CDR48135.1"/>
    </source>
</evidence>
<dbReference type="Gene3D" id="3.30.1120.30">
    <property type="entry name" value="POLO box domain"/>
    <property type="match status" value="2"/>
</dbReference>
<proteinExistence type="predicted"/>
<dbReference type="PANTHER" id="PTHR24345:SF0">
    <property type="entry name" value="CELL CYCLE SERINE_THREONINE-PROTEIN KINASE CDC5_MSD2"/>
    <property type="match status" value="1"/>
</dbReference>
<dbReference type="Pfam" id="PF00069">
    <property type="entry name" value="Pkinase"/>
    <property type="match status" value="1"/>
</dbReference>
<dbReference type="OrthoDB" id="408964at2759"/>
<dbReference type="InterPro" id="IPR000719">
    <property type="entry name" value="Prot_kinase_dom"/>
</dbReference>
<evidence type="ECO:0000256" key="5">
    <source>
        <dbReference type="ARBA" id="ARBA00022777"/>
    </source>
</evidence>
<dbReference type="AlphaFoldDB" id="A0A061BFL3"/>
<dbReference type="FunFam" id="1.10.510.10:FF:000571">
    <property type="entry name" value="Maternal embryonic leucine zipper kinase"/>
    <property type="match status" value="1"/>
</dbReference>
<feature type="compositionally biased region" description="Basic and acidic residues" evidence="7">
    <location>
        <begin position="519"/>
        <end position="535"/>
    </location>
</feature>